<gene>
    <name evidence="1" type="ORF">QBC46DRAFT_368195</name>
</gene>
<reference evidence="2" key="1">
    <citation type="journal article" date="2023" name="Mol. Phylogenet. Evol.">
        <title>Genome-scale phylogeny and comparative genomics of the fungal order Sordariales.</title>
        <authorList>
            <person name="Hensen N."/>
            <person name="Bonometti L."/>
            <person name="Westerberg I."/>
            <person name="Brannstrom I.O."/>
            <person name="Guillou S."/>
            <person name="Cros-Aarteil S."/>
            <person name="Calhoun S."/>
            <person name="Haridas S."/>
            <person name="Kuo A."/>
            <person name="Mondo S."/>
            <person name="Pangilinan J."/>
            <person name="Riley R."/>
            <person name="LaButti K."/>
            <person name="Andreopoulos B."/>
            <person name="Lipzen A."/>
            <person name="Chen C."/>
            <person name="Yan M."/>
            <person name="Daum C."/>
            <person name="Ng V."/>
            <person name="Clum A."/>
            <person name="Steindorff A."/>
            <person name="Ohm R.A."/>
            <person name="Martin F."/>
            <person name="Silar P."/>
            <person name="Natvig D.O."/>
            <person name="Lalanne C."/>
            <person name="Gautier V."/>
            <person name="Ament-Velasquez S.L."/>
            <person name="Kruys A."/>
            <person name="Hutchinson M.I."/>
            <person name="Powell A.J."/>
            <person name="Barry K."/>
            <person name="Miller A.N."/>
            <person name="Grigoriev I.V."/>
            <person name="Debuchy R."/>
            <person name="Gladieux P."/>
            <person name="Hiltunen Thoren M."/>
            <person name="Johannesson H."/>
        </authorList>
    </citation>
    <scope>NUCLEOTIDE SEQUENCE [LARGE SCALE GENOMIC DNA]</scope>
    <source>
        <strain evidence="2">CBS 340.73</strain>
    </source>
</reference>
<accession>A0AAN6RYE5</accession>
<dbReference type="Proteomes" id="UP001303473">
    <property type="component" value="Unassembled WGS sequence"/>
</dbReference>
<sequence length="111" mass="12432">MDSHGFATWITAQEGSIGFGWMSCPAEEERKAWMADPHCYTGGRWRYVILKPGQSVFFGLGTIHFVFRMTNPAITNEDMEWSAPKLVHVVAKLVAAKLEESGAEELVLRVC</sequence>
<comment type="caution">
    <text evidence="1">The sequence shown here is derived from an EMBL/GenBank/DDBJ whole genome shotgun (WGS) entry which is preliminary data.</text>
</comment>
<keyword evidence="2" id="KW-1185">Reference proteome</keyword>
<dbReference type="AlphaFoldDB" id="A0AAN6RYE5"/>
<proteinExistence type="predicted"/>
<evidence type="ECO:0000313" key="1">
    <source>
        <dbReference type="EMBL" id="KAK3934472.1"/>
    </source>
</evidence>
<protein>
    <submittedName>
        <fullName evidence="1">Uncharacterized protein</fullName>
    </submittedName>
</protein>
<evidence type="ECO:0000313" key="2">
    <source>
        <dbReference type="Proteomes" id="UP001303473"/>
    </source>
</evidence>
<name>A0AAN6RYE5_9PEZI</name>
<dbReference type="EMBL" id="MU853987">
    <property type="protein sequence ID" value="KAK3934472.1"/>
    <property type="molecule type" value="Genomic_DNA"/>
</dbReference>
<organism evidence="1 2">
    <name type="scientific">Diplogelasinospora grovesii</name>
    <dbReference type="NCBI Taxonomy" id="303347"/>
    <lineage>
        <taxon>Eukaryota</taxon>
        <taxon>Fungi</taxon>
        <taxon>Dikarya</taxon>
        <taxon>Ascomycota</taxon>
        <taxon>Pezizomycotina</taxon>
        <taxon>Sordariomycetes</taxon>
        <taxon>Sordariomycetidae</taxon>
        <taxon>Sordariales</taxon>
        <taxon>Diplogelasinosporaceae</taxon>
        <taxon>Diplogelasinospora</taxon>
    </lineage>
</organism>